<feature type="transmembrane region" description="Helical" evidence="1">
    <location>
        <begin position="20"/>
        <end position="41"/>
    </location>
</feature>
<evidence type="ECO:0000256" key="1">
    <source>
        <dbReference type="SAM" id="Phobius"/>
    </source>
</evidence>
<organism evidence="2 3">
    <name type="scientific">Aquiflexum gelatinilyticum</name>
    <dbReference type="NCBI Taxonomy" id="2961943"/>
    <lineage>
        <taxon>Bacteria</taxon>
        <taxon>Pseudomonadati</taxon>
        <taxon>Bacteroidota</taxon>
        <taxon>Cytophagia</taxon>
        <taxon>Cytophagales</taxon>
        <taxon>Cyclobacteriaceae</taxon>
        <taxon>Aquiflexum</taxon>
    </lineage>
</organism>
<protein>
    <submittedName>
        <fullName evidence="2">Cell envelope integrity protein CreD</fullName>
    </submittedName>
</protein>
<evidence type="ECO:0000313" key="3">
    <source>
        <dbReference type="Proteomes" id="UP001142175"/>
    </source>
</evidence>
<accession>A0A9X2T1A5</accession>
<dbReference type="PANTHER" id="PTHR30092:SF0">
    <property type="entry name" value="INNER MEMBRANE PROTEIN CRED"/>
    <property type="match status" value="1"/>
</dbReference>
<keyword evidence="3" id="KW-1185">Reference proteome</keyword>
<dbReference type="InterPro" id="IPR010364">
    <property type="entry name" value="Uncharacterised_IM_CreD"/>
</dbReference>
<feature type="transmembrane region" description="Helical" evidence="1">
    <location>
        <begin position="333"/>
        <end position="352"/>
    </location>
</feature>
<dbReference type="Proteomes" id="UP001142175">
    <property type="component" value="Unassembled WGS sequence"/>
</dbReference>
<proteinExistence type="predicted"/>
<feature type="transmembrane region" description="Helical" evidence="1">
    <location>
        <begin position="358"/>
        <end position="379"/>
    </location>
</feature>
<dbReference type="RefSeq" id="WP_258422344.1">
    <property type="nucleotide sequence ID" value="NZ_JANSUY010000002.1"/>
</dbReference>
<name>A0A9X2T1A5_9BACT</name>
<comment type="caution">
    <text evidence="2">The sequence shown here is derived from an EMBL/GenBank/DDBJ whole genome shotgun (WGS) entry which is preliminary data.</text>
</comment>
<sequence length="451" mass="50449">MENSQLKPLISLKYSVTLKLLIIGFLALVLLIPNAFIVSIIEERSFLNEEAIKEIGSKWAESQEIVGPILSIPLVYETEKDGKKTITNEDYQILPHQLKIEGKVLPEILKRGIYKGVVYRSDLVIKGSFVVLDDFDKKDFVGFKTPEAKVSFGVTDLRGIEDEVDFTINGEKKQVNPGTGNFKMIASGFSISMGGSELVVGDSIPFTIRLKLKGSKNLSFIPTGKTTDVHIQSPWTAPKFDGKFLPNNRNLSEEGFTADWKVLELNRNFPQSWVNNAYAENLKSASFGVDLLSPMEDYQKSTRSAKYALMTIGLTFLMFFLVEVLGKKNIHPFQYAMVGFAICLFYILLVSISEQVSFNIAYLISTIAVVGTICLYSLSLFKVKKYTFILATVLLGSFGFLFVTLQMEDYALLMGSIGLFIILATTMYITRNIDWNRMSLGKSEESPDQSS</sequence>
<dbReference type="EMBL" id="JANSUY010000002">
    <property type="protein sequence ID" value="MCR9014465.1"/>
    <property type="molecule type" value="Genomic_DNA"/>
</dbReference>
<dbReference type="Pfam" id="PF06123">
    <property type="entry name" value="CreD"/>
    <property type="match status" value="1"/>
</dbReference>
<dbReference type="NCBIfam" id="NF008712">
    <property type="entry name" value="PRK11715.1-1"/>
    <property type="match status" value="1"/>
</dbReference>
<reference evidence="2" key="1">
    <citation type="submission" date="2022-08" db="EMBL/GenBank/DDBJ databases">
        <authorList>
            <person name="Zhang D."/>
        </authorList>
    </citation>
    <scope>NUCLEOTIDE SEQUENCE</scope>
    <source>
        <strain evidence="2">XJ19-11</strain>
    </source>
</reference>
<keyword evidence="1" id="KW-0812">Transmembrane</keyword>
<gene>
    <name evidence="2" type="primary">creD</name>
    <name evidence="2" type="ORF">NU887_05420</name>
</gene>
<evidence type="ECO:0000313" key="2">
    <source>
        <dbReference type="EMBL" id="MCR9014465.1"/>
    </source>
</evidence>
<feature type="transmembrane region" description="Helical" evidence="1">
    <location>
        <begin position="307"/>
        <end position="326"/>
    </location>
</feature>
<feature type="transmembrane region" description="Helical" evidence="1">
    <location>
        <begin position="386"/>
        <end position="405"/>
    </location>
</feature>
<dbReference type="PANTHER" id="PTHR30092">
    <property type="entry name" value="INNER MEMBRANE PROTEIN CRED"/>
    <property type="match status" value="1"/>
</dbReference>
<feature type="transmembrane region" description="Helical" evidence="1">
    <location>
        <begin position="411"/>
        <end position="430"/>
    </location>
</feature>
<dbReference type="PIRSF" id="PIRSF004548">
    <property type="entry name" value="CreD"/>
    <property type="match status" value="1"/>
</dbReference>
<dbReference type="AlphaFoldDB" id="A0A9X2T1A5"/>
<keyword evidence="1" id="KW-0472">Membrane</keyword>
<keyword evidence="1" id="KW-1133">Transmembrane helix</keyword>
<dbReference type="GO" id="GO:0005886">
    <property type="term" value="C:plasma membrane"/>
    <property type="evidence" value="ECO:0007669"/>
    <property type="project" value="TreeGrafter"/>
</dbReference>